<reference evidence="2" key="2">
    <citation type="journal article" date="2021" name="PeerJ">
        <title>Extensive microbial diversity within the chicken gut microbiome revealed by metagenomics and culture.</title>
        <authorList>
            <person name="Gilroy R."/>
            <person name="Ravi A."/>
            <person name="Getino M."/>
            <person name="Pursley I."/>
            <person name="Horton D.L."/>
            <person name="Alikhan N.F."/>
            <person name="Baker D."/>
            <person name="Gharbi K."/>
            <person name="Hall N."/>
            <person name="Watson M."/>
            <person name="Adriaenssens E.M."/>
            <person name="Foster-Nyarko E."/>
            <person name="Jarju S."/>
            <person name="Secka A."/>
            <person name="Antonio M."/>
            <person name="Oren A."/>
            <person name="Chaudhuri R.R."/>
            <person name="La Ragione R."/>
            <person name="Hildebrand F."/>
            <person name="Pallen M.J."/>
        </authorList>
    </citation>
    <scope>NUCLEOTIDE SEQUENCE</scope>
    <source>
        <strain evidence="2">G3-8215</strain>
    </source>
</reference>
<proteinExistence type="predicted"/>
<dbReference type="AlphaFoldDB" id="A0A940II81"/>
<organism evidence="2 3">
    <name type="scientific">Candidatus Cryptobacteroides avicola</name>
    <dbReference type="NCBI Taxonomy" id="2840757"/>
    <lineage>
        <taxon>Bacteria</taxon>
        <taxon>Pseudomonadati</taxon>
        <taxon>Bacteroidota</taxon>
        <taxon>Bacteroidia</taxon>
        <taxon>Bacteroidales</taxon>
        <taxon>Candidatus Cryptobacteroides</taxon>
    </lineage>
</organism>
<evidence type="ECO:0000313" key="3">
    <source>
        <dbReference type="Proteomes" id="UP000725002"/>
    </source>
</evidence>
<dbReference type="Proteomes" id="UP000725002">
    <property type="component" value="Unassembled WGS sequence"/>
</dbReference>
<keyword evidence="1" id="KW-1133">Transmembrane helix</keyword>
<accession>A0A940II81</accession>
<feature type="transmembrane region" description="Helical" evidence="1">
    <location>
        <begin position="31"/>
        <end position="50"/>
    </location>
</feature>
<evidence type="ECO:0000256" key="1">
    <source>
        <dbReference type="SAM" id="Phobius"/>
    </source>
</evidence>
<gene>
    <name evidence="2" type="ORF">IAB75_04950</name>
</gene>
<keyword evidence="1" id="KW-0472">Membrane</keyword>
<name>A0A940II81_9BACT</name>
<reference evidence="2" key="1">
    <citation type="submission" date="2020-10" db="EMBL/GenBank/DDBJ databases">
        <authorList>
            <person name="Gilroy R."/>
        </authorList>
    </citation>
    <scope>NUCLEOTIDE SEQUENCE</scope>
    <source>
        <strain evidence="2">G3-8215</strain>
    </source>
</reference>
<protein>
    <submittedName>
        <fullName evidence="2">Uncharacterized protein</fullName>
    </submittedName>
</protein>
<dbReference type="EMBL" id="JADILV010000035">
    <property type="protein sequence ID" value="MBO8483443.1"/>
    <property type="molecule type" value="Genomic_DNA"/>
</dbReference>
<comment type="caution">
    <text evidence="2">The sequence shown here is derived from an EMBL/GenBank/DDBJ whole genome shotgun (WGS) entry which is preliminary data.</text>
</comment>
<evidence type="ECO:0000313" key="2">
    <source>
        <dbReference type="EMBL" id="MBO8483443.1"/>
    </source>
</evidence>
<sequence length="146" mass="16786">MPQLKEFQLLEGEQIIEQLEGNAYNDSPNPFVQLFMFFVKIFWLILGIRLRSYLIITNLRIVKVDKKTLLWGMLQGDTVVLTLNKRSIQSTGYAMATSWLIFKKYYFILENTSGTVKITYDGDKEKLAAVCNHVDKMVSSTGQHIA</sequence>
<keyword evidence="1" id="KW-0812">Transmembrane</keyword>